<dbReference type="STRING" id="40148.A0A0E0AUZ8"/>
<dbReference type="eggNOG" id="KOG4658">
    <property type="taxonomic scope" value="Eukaryota"/>
</dbReference>
<evidence type="ECO:0000256" key="2">
    <source>
        <dbReference type="ARBA" id="ARBA00022614"/>
    </source>
</evidence>
<evidence type="ECO:0000313" key="8">
    <source>
        <dbReference type="EnsemblPlants" id="OGLUM08G14390.1"/>
    </source>
</evidence>
<proteinExistence type="inferred from homology"/>
<name>A0A0E0AUZ8_9ORYZ</name>
<sequence length="272" mass="30338">MEAAVSASQGVMRFLPGMLGSLLTSDYGHALPKEVRTMIGLLRGEIEALNTLILEPSVVEHPKSTAQSWMKEVRDLSYDVHDFLDSLAAKTPSSAASGYLPGKITRLHQDNVRSRRITTDISRFRARVKEAIDRHKNYGLGSRSSLRQYPSDGHRQLPLEAEGASSRLVGIESSVEKIGEWLTDGDKLTRVVSIVGPGGVGKTTLARKLYNDTGGQFDCRAFVQTSRRYDTITVLKSMVSQLQLQEPLHETWDDKGLIREIKRHLQGKRYSF</sequence>
<dbReference type="PANTHER" id="PTHR19338">
    <property type="entry name" value="TRANSLOCASE OF INNER MITOCHONDRIAL MEMBRANE 13 HOMOLOG"/>
    <property type="match status" value="1"/>
</dbReference>
<dbReference type="Pfam" id="PF00931">
    <property type="entry name" value="NB-ARC"/>
    <property type="match status" value="1"/>
</dbReference>
<dbReference type="Proteomes" id="UP000026961">
    <property type="component" value="Chromosome 8"/>
</dbReference>
<reference evidence="8" key="2">
    <citation type="submission" date="2018-05" db="EMBL/GenBank/DDBJ databases">
        <title>OgluRS3 (Oryza glumaepatula Reference Sequence Version 3).</title>
        <authorList>
            <person name="Zhang J."/>
            <person name="Kudrna D."/>
            <person name="Lee S."/>
            <person name="Talag J."/>
            <person name="Welchert J."/>
            <person name="Wing R.A."/>
        </authorList>
    </citation>
    <scope>NUCLEOTIDE SEQUENCE [LARGE SCALE GENOMIC DNA]</scope>
</reference>
<evidence type="ECO:0000259" key="7">
    <source>
        <dbReference type="Pfam" id="PF18052"/>
    </source>
</evidence>
<dbReference type="Gramene" id="OGLUM08G14390.1">
    <property type="protein sequence ID" value="OGLUM08G14390.1"/>
    <property type="gene ID" value="OGLUM08G14390"/>
</dbReference>
<evidence type="ECO:0000313" key="9">
    <source>
        <dbReference type="Proteomes" id="UP000026961"/>
    </source>
</evidence>
<keyword evidence="2" id="KW-0433">Leucine-rich repeat</keyword>
<evidence type="ECO:0000256" key="1">
    <source>
        <dbReference type="ARBA" id="ARBA00008894"/>
    </source>
</evidence>
<organism evidence="8">
    <name type="scientific">Oryza glumipatula</name>
    <dbReference type="NCBI Taxonomy" id="40148"/>
    <lineage>
        <taxon>Eukaryota</taxon>
        <taxon>Viridiplantae</taxon>
        <taxon>Streptophyta</taxon>
        <taxon>Embryophyta</taxon>
        <taxon>Tracheophyta</taxon>
        <taxon>Spermatophyta</taxon>
        <taxon>Magnoliopsida</taxon>
        <taxon>Liliopsida</taxon>
        <taxon>Poales</taxon>
        <taxon>Poaceae</taxon>
        <taxon>BOP clade</taxon>
        <taxon>Oryzoideae</taxon>
        <taxon>Oryzeae</taxon>
        <taxon>Oryzinae</taxon>
        <taxon>Oryza</taxon>
    </lineage>
</organism>
<keyword evidence="5" id="KW-0611">Plant defense</keyword>
<feature type="domain" description="Disease resistance N-terminal" evidence="7">
    <location>
        <begin position="11"/>
        <end position="94"/>
    </location>
</feature>
<keyword evidence="4" id="KW-0547">Nucleotide-binding</keyword>
<dbReference type="InterPro" id="IPR002182">
    <property type="entry name" value="NB-ARC"/>
</dbReference>
<keyword evidence="3" id="KW-0677">Repeat</keyword>
<evidence type="ECO:0008006" key="10">
    <source>
        <dbReference type="Google" id="ProtNLM"/>
    </source>
</evidence>
<evidence type="ECO:0000256" key="5">
    <source>
        <dbReference type="ARBA" id="ARBA00022821"/>
    </source>
</evidence>
<dbReference type="PANTHER" id="PTHR19338:SF30">
    <property type="entry name" value="NB-ARC DOMAIN-CONTAINING PROTEIN"/>
    <property type="match status" value="1"/>
</dbReference>
<dbReference type="GO" id="GO:0006952">
    <property type="term" value="P:defense response"/>
    <property type="evidence" value="ECO:0007669"/>
    <property type="project" value="UniProtKB-KW"/>
</dbReference>
<dbReference type="Pfam" id="PF18052">
    <property type="entry name" value="Rx_N"/>
    <property type="match status" value="1"/>
</dbReference>
<keyword evidence="9" id="KW-1185">Reference proteome</keyword>
<evidence type="ECO:0000256" key="4">
    <source>
        <dbReference type="ARBA" id="ARBA00022741"/>
    </source>
</evidence>
<dbReference type="EnsemblPlants" id="OGLUM08G14390.1">
    <property type="protein sequence ID" value="OGLUM08G14390.1"/>
    <property type="gene ID" value="OGLUM08G14390"/>
</dbReference>
<dbReference type="Gene3D" id="1.20.5.4130">
    <property type="match status" value="1"/>
</dbReference>
<dbReference type="HOGENOM" id="CLU_000837_29_0_1"/>
<feature type="domain" description="NB-ARC" evidence="6">
    <location>
        <begin position="172"/>
        <end position="270"/>
    </location>
</feature>
<comment type="similarity">
    <text evidence="1">Belongs to the disease resistance NB-LRR family.</text>
</comment>
<dbReference type="Gene3D" id="3.40.50.300">
    <property type="entry name" value="P-loop containing nucleotide triphosphate hydrolases"/>
    <property type="match status" value="1"/>
</dbReference>
<dbReference type="AlphaFoldDB" id="A0A0E0AUZ8"/>
<evidence type="ECO:0000256" key="3">
    <source>
        <dbReference type="ARBA" id="ARBA00022737"/>
    </source>
</evidence>
<protein>
    <recommendedName>
        <fullName evidence="10">Rx N-terminal domain-containing protein</fullName>
    </recommendedName>
</protein>
<dbReference type="GO" id="GO:0043531">
    <property type="term" value="F:ADP binding"/>
    <property type="evidence" value="ECO:0007669"/>
    <property type="project" value="InterPro"/>
</dbReference>
<dbReference type="SUPFAM" id="SSF52540">
    <property type="entry name" value="P-loop containing nucleoside triphosphate hydrolases"/>
    <property type="match status" value="1"/>
</dbReference>
<dbReference type="InterPro" id="IPR027417">
    <property type="entry name" value="P-loop_NTPase"/>
</dbReference>
<evidence type="ECO:0000259" key="6">
    <source>
        <dbReference type="Pfam" id="PF00931"/>
    </source>
</evidence>
<reference evidence="8" key="1">
    <citation type="submission" date="2015-04" db="UniProtKB">
        <authorList>
            <consortium name="EnsemblPlants"/>
        </authorList>
    </citation>
    <scope>IDENTIFICATION</scope>
</reference>
<accession>A0A0E0AUZ8</accession>
<dbReference type="InterPro" id="IPR041118">
    <property type="entry name" value="Rx_N"/>
</dbReference>